<sequence>MLMLQIWMQDGENDPTRITGSLGNKSDRCYLMK</sequence>
<evidence type="ECO:0000313" key="2">
    <source>
        <dbReference type="Proteomes" id="UP000265520"/>
    </source>
</evidence>
<dbReference type="AlphaFoldDB" id="A0A392UNY2"/>
<dbReference type="EMBL" id="LXQA010880836">
    <property type="protein sequence ID" value="MCI75353.1"/>
    <property type="molecule type" value="Genomic_DNA"/>
</dbReference>
<reference evidence="1 2" key="1">
    <citation type="journal article" date="2018" name="Front. Plant Sci.">
        <title>Red Clover (Trifolium pratense) and Zigzag Clover (T. medium) - A Picture of Genomic Similarities and Differences.</title>
        <authorList>
            <person name="Dluhosova J."/>
            <person name="Istvanek J."/>
            <person name="Nedelnik J."/>
            <person name="Repkova J."/>
        </authorList>
    </citation>
    <scope>NUCLEOTIDE SEQUENCE [LARGE SCALE GENOMIC DNA]</scope>
    <source>
        <strain evidence="2">cv. 10/8</strain>
        <tissue evidence="1">Leaf</tissue>
    </source>
</reference>
<protein>
    <submittedName>
        <fullName evidence="1">Uncharacterized protein</fullName>
    </submittedName>
</protein>
<evidence type="ECO:0000313" key="1">
    <source>
        <dbReference type="EMBL" id="MCI75353.1"/>
    </source>
</evidence>
<dbReference type="Proteomes" id="UP000265520">
    <property type="component" value="Unassembled WGS sequence"/>
</dbReference>
<comment type="caution">
    <text evidence="1">The sequence shown here is derived from an EMBL/GenBank/DDBJ whole genome shotgun (WGS) entry which is preliminary data.</text>
</comment>
<name>A0A392UNY2_9FABA</name>
<accession>A0A392UNY2</accession>
<proteinExistence type="predicted"/>
<organism evidence="1 2">
    <name type="scientific">Trifolium medium</name>
    <dbReference type="NCBI Taxonomy" id="97028"/>
    <lineage>
        <taxon>Eukaryota</taxon>
        <taxon>Viridiplantae</taxon>
        <taxon>Streptophyta</taxon>
        <taxon>Embryophyta</taxon>
        <taxon>Tracheophyta</taxon>
        <taxon>Spermatophyta</taxon>
        <taxon>Magnoliopsida</taxon>
        <taxon>eudicotyledons</taxon>
        <taxon>Gunneridae</taxon>
        <taxon>Pentapetalae</taxon>
        <taxon>rosids</taxon>
        <taxon>fabids</taxon>
        <taxon>Fabales</taxon>
        <taxon>Fabaceae</taxon>
        <taxon>Papilionoideae</taxon>
        <taxon>50 kb inversion clade</taxon>
        <taxon>NPAAA clade</taxon>
        <taxon>Hologalegina</taxon>
        <taxon>IRL clade</taxon>
        <taxon>Trifolieae</taxon>
        <taxon>Trifolium</taxon>
    </lineage>
</organism>
<feature type="non-terminal residue" evidence="1">
    <location>
        <position position="33"/>
    </location>
</feature>
<keyword evidence="2" id="KW-1185">Reference proteome</keyword>